<dbReference type="OrthoDB" id="3187773at2759"/>
<proteinExistence type="predicted"/>
<gene>
    <name evidence="1" type="ORF">CY34DRAFT_100709</name>
</gene>
<dbReference type="HOGENOM" id="CLU_006344_16_2_1"/>
<name>A0A0C9ZU09_9AGAM</name>
<dbReference type="EMBL" id="KN836103">
    <property type="protein sequence ID" value="KIK32821.1"/>
    <property type="molecule type" value="Genomic_DNA"/>
</dbReference>
<reference evidence="2" key="2">
    <citation type="submission" date="2015-01" db="EMBL/GenBank/DDBJ databases">
        <title>Evolutionary Origins and Diversification of the Mycorrhizal Mutualists.</title>
        <authorList>
            <consortium name="DOE Joint Genome Institute"/>
            <consortium name="Mycorrhizal Genomics Consortium"/>
            <person name="Kohler A."/>
            <person name="Kuo A."/>
            <person name="Nagy L.G."/>
            <person name="Floudas D."/>
            <person name="Copeland A."/>
            <person name="Barry K.W."/>
            <person name="Cichocki N."/>
            <person name="Veneault-Fourrey C."/>
            <person name="LaButti K."/>
            <person name="Lindquist E.A."/>
            <person name="Lipzen A."/>
            <person name="Lundell T."/>
            <person name="Morin E."/>
            <person name="Murat C."/>
            <person name="Riley R."/>
            <person name="Ohm R."/>
            <person name="Sun H."/>
            <person name="Tunlid A."/>
            <person name="Henrissat B."/>
            <person name="Grigoriev I.V."/>
            <person name="Hibbett D.S."/>
            <person name="Martin F."/>
        </authorList>
    </citation>
    <scope>NUCLEOTIDE SEQUENCE [LARGE SCALE GENOMIC DNA]</scope>
    <source>
        <strain evidence="2">UH-Slu-Lm8-n1</strain>
    </source>
</reference>
<evidence type="ECO:0000313" key="1">
    <source>
        <dbReference type="EMBL" id="KIK32821.1"/>
    </source>
</evidence>
<organism evidence="1 2">
    <name type="scientific">Suillus luteus UH-Slu-Lm8-n1</name>
    <dbReference type="NCBI Taxonomy" id="930992"/>
    <lineage>
        <taxon>Eukaryota</taxon>
        <taxon>Fungi</taxon>
        <taxon>Dikarya</taxon>
        <taxon>Basidiomycota</taxon>
        <taxon>Agaricomycotina</taxon>
        <taxon>Agaricomycetes</taxon>
        <taxon>Agaricomycetidae</taxon>
        <taxon>Boletales</taxon>
        <taxon>Suillineae</taxon>
        <taxon>Suillaceae</taxon>
        <taxon>Suillus</taxon>
    </lineage>
</organism>
<dbReference type="Proteomes" id="UP000054485">
    <property type="component" value="Unassembled WGS sequence"/>
</dbReference>
<sequence length="56" mass="6447">SILHNIKLVKNKHSTLIPIYGMHAIPKDLKHHDSYNAFCAFYVNKFADHHAFKIAS</sequence>
<feature type="non-terminal residue" evidence="1">
    <location>
        <position position="1"/>
    </location>
</feature>
<dbReference type="AlphaFoldDB" id="A0A0C9ZU09"/>
<reference evidence="1 2" key="1">
    <citation type="submission" date="2014-04" db="EMBL/GenBank/DDBJ databases">
        <authorList>
            <consortium name="DOE Joint Genome Institute"/>
            <person name="Kuo A."/>
            <person name="Ruytinx J."/>
            <person name="Rineau F."/>
            <person name="Colpaert J."/>
            <person name="Kohler A."/>
            <person name="Nagy L.G."/>
            <person name="Floudas D."/>
            <person name="Copeland A."/>
            <person name="Barry K.W."/>
            <person name="Cichocki N."/>
            <person name="Veneault-Fourrey C."/>
            <person name="LaButti K."/>
            <person name="Lindquist E.A."/>
            <person name="Lipzen A."/>
            <person name="Lundell T."/>
            <person name="Morin E."/>
            <person name="Murat C."/>
            <person name="Sun H."/>
            <person name="Tunlid A."/>
            <person name="Henrissat B."/>
            <person name="Grigoriev I.V."/>
            <person name="Hibbett D.S."/>
            <person name="Martin F."/>
            <person name="Nordberg H.P."/>
            <person name="Cantor M.N."/>
            <person name="Hua S.X."/>
        </authorList>
    </citation>
    <scope>NUCLEOTIDE SEQUENCE [LARGE SCALE GENOMIC DNA]</scope>
    <source>
        <strain evidence="1 2">UH-Slu-Lm8-n1</strain>
    </source>
</reference>
<keyword evidence="2" id="KW-1185">Reference proteome</keyword>
<evidence type="ECO:0000313" key="2">
    <source>
        <dbReference type="Proteomes" id="UP000054485"/>
    </source>
</evidence>
<dbReference type="InParanoid" id="A0A0C9ZU09"/>
<protein>
    <submittedName>
        <fullName evidence="1">Uncharacterized protein</fullName>
    </submittedName>
</protein>
<accession>A0A0C9ZU09</accession>